<dbReference type="EMBL" id="GBXM01087302">
    <property type="protein sequence ID" value="JAH21275.1"/>
    <property type="molecule type" value="Transcribed_RNA"/>
</dbReference>
<reference evidence="1" key="1">
    <citation type="submission" date="2014-11" db="EMBL/GenBank/DDBJ databases">
        <authorList>
            <person name="Amaro Gonzalez C."/>
        </authorList>
    </citation>
    <scope>NUCLEOTIDE SEQUENCE</scope>
</reference>
<name>A0A0E9QYH2_ANGAN</name>
<dbReference type="AlphaFoldDB" id="A0A0E9QYH2"/>
<accession>A0A0E9QYH2</accession>
<evidence type="ECO:0000313" key="1">
    <source>
        <dbReference type="EMBL" id="JAH21275.1"/>
    </source>
</evidence>
<proteinExistence type="predicted"/>
<sequence>MIKSRSWHVIQNRFGSPCPLVFCPVQTPVLEGFTLCRFV</sequence>
<organism evidence="1">
    <name type="scientific">Anguilla anguilla</name>
    <name type="common">European freshwater eel</name>
    <name type="synonym">Muraena anguilla</name>
    <dbReference type="NCBI Taxonomy" id="7936"/>
    <lineage>
        <taxon>Eukaryota</taxon>
        <taxon>Metazoa</taxon>
        <taxon>Chordata</taxon>
        <taxon>Craniata</taxon>
        <taxon>Vertebrata</taxon>
        <taxon>Euteleostomi</taxon>
        <taxon>Actinopterygii</taxon>
        <taxon>Neopterygii</taxon>
        <taxon>Teleostei</taxon>
        <taxon>Anguilliformes</taxon>
        <taxon>Anguillidae</taxon>
        <taxon>Anguilla</taxon>
    </lineage>
</organism>
<protein>
    <submittedName>
        <fullName evidence="1">Uncharacterized protein</fullName>
    </submittedName>
</protein>
<reference evidence="1" key="2">
    <citation type="journal article" date="2015" name="Fish Shellfish Immunol.">
        <title>Early steps in the European eel (Anguilla anguilla)-Vibrio vulnificus interaction in the gills: Role of the RtxA13 toxin.</title>
        <authorList>
            <person name="Callol A."/>
            <person name="Pajuelo D."/>
            <person name="Ebbesson L."/>
            <person name="Teles M."/>
            <person name="MacKenzie S."/>
            <person name="Amaro C."/>
        </authorList>
    </citation>
    <scope>NUCLEOTIDE SEQUENCE</scope>
</reference>